<evidence type="ECO:0000313" key="3">
    <source>
        <dbReference type="Proteomes" id="UP000717328"/>
    </source>
</evidence>
<proteinExistence type="predicted"/>
<keyword evidence="3" id="KW-1185">Reference proteome</keyword>
<dbReference type="InterPro" id="IPR043708">
    <property type="entry name" value="DUF5648"/>
</dbReference>
<feature type="domain" description="DUF5648" evidence="1">
    <location>
        <begin position="3"/>
        <end position="63"/>
    </location>
</feature>
<organism evidence="2 3">
    <name type="scientific">Sphagnurus paluster</name>
    <dbReference type="NCBI Taxonomy" id="117069"/>
    <lineage>
        <taxon>Eukaryota</taxon>
        <taxon>Fungi</taxon>
        <taxon>Dikarya</taxon>
        <taxon>Basidiomycota</taxon>
        <taxon>Agaricomycotina</taxon>
        <taxon>Agaricomycetes</taxon>
        <taxon>Agaricomycetidae</taxon>
        <taxon>Agaricales</taxon>
        <taxon>Tricholomatineae</taxon>
        <taxon>Lyophyllaceae</taxon>
        <taxon>Sphagnurus</taxon>
    </lineage>
</organism>
<dbReference type="AlphaFoldDB" id="A0A9P7KHN6"/>
<reference evidence="2" key="1">
    <citation type="submission" date="2021-02" db="EMBL/GenBank/DDBJ databases">
        <authorList>
            <person name="Nieuwenhuis M."/>
            <person name="Van De Peppel L.J.J."/>
        </authorList>
    </citation>
    <scope>NUCLEOTIDE SEQUENCE</scope>
    <source>
        <strain evidence="2">D49</strain>
    </source>
</reference>
<dbReference type="Pfam" id="PF18885">
    <property type="entry name" value="DUF5648"/>
    <property type="match status" value="1"/>
</dbReference>
<comment type="caution">
    <text evidence="2">The sequence shown here is derived from an EMBL/GenBank/DDBJ whole genome shotgun (WGS) entry which is preliminary data.</text>
</comment>
<reference evidence="2" key="2">
    <citation type="submission" date="2021-10" db="EMBL/GenBank/DDBJ databases">
        <title>Phylogenomics reveals ancestral predisposition of the termite-cultivated fungus Termitomyces towards a domesticated lifestyle.</title>
        <authorList>
            <person name="Auxier B."/>
            <person name="Grum-Grzhimaylo A."/>
            <person name="Cardenas M.E."/>
            <person name="Lodge J.D."/>
            <person name="Laessoe T."/>
            <person name="Pedersen O."/>
            <person name="Smith M.E."/>
            <person name="Kuyper T.W."/>
            <person name="Franco-Molano E.A."/>
            <person name="Baroni T.J."/>
            <person name="Aanen D.K."/>
        </authorList>
    </citation>
    <scope>NUCLEOTIDE SEQUENCE</scope>
    <source>
        <strain evidence="2">D49</strain>
    </source>
</reference>
<accession>A0A9P7KHN6</accession>
<dbReference type="EMBL" id="JABCKI010000605">
    <property type="protein sequence ID" value="KAG5649979.1"/>
    <property type="molecule type" value="Genomic_DNA"/>
</dbReference>
<evidence type="ECO:0000259" key="1">
    <source>
        <dbReference type="Pfam" id="PF18885"/>
    </source>
</evidence>
<evidence type="ECO:0000313" key="2">
    <source>
        <dbReference type="EMBL" id="KAG5649979.1"/>
    </source>
</evidence>
<sequence length="77" mass="8652">MNGGYTPEGITGYIFPDGSCRGTVPLFRLFSQKDFDHFYTTSVEERNSASQNGYTQEGIAGWVFPAKSSWTINQLFE</sequence>
<protein>
    <recommendedName>
        <fullName evidence="1">DUF5648 domain-containing protein</fullName>
    </recommendedName>
</protein>
<gene>
    <name evidence="2" type="ORF">H0H81_001228</name>
</gene>
<dbReference type="Proteomes" id="UP000717328">
    <property type="component" value="Unassembled WGS sequence"/>
</dbReference>
<name>A0A9P7KHN6_9AGAR</name>
<dbReference type="OrthoDB" id="9971254at2759"/>